<keyword evidence="3" id="KW-1185">Reference proteome</keyword>
<evidence type="ECO:0000313" key="2">
    <source>
        <dbReference type="EMBL" id="MEB3751706.1"/>
    </source>
</evidence>
<comment type="caution">
    <text evidence="2">The sequence shown here is derived from an EMBL/GenBank/DDBJ whole genome shotgun (WGS) entry which is preliminary data.</text>
</comment>
<name>A0ABU6BIH3_9BACL</name>
<evidence type="ECO:0000313" key="3">
    <source>
        <dbReference type="Proteomes" id="UP000029267"/>
    </source>
</evidence>
<feature type="compositionally biased region" description="Basic and acidic residues" evidence="1">
    <location>
        <begin position="84"/>
        <end position="94"/>
    </location>
</feature>
<feature type="compositionally biased region" description="Basic and acidic residues" evidence="1">
    <location>
        <begin position="51"/>
        <end position="70"/>
    </location>
</feature>
<organism evidence="2 3">
    <name type="scientific">Geobacillus icigianus</name>
    <dbReference type="NCBI Taxonomy" id="1430331"/>
    <lineage>
        <taxon>Bacteria</taxon>
        <taxon>Bacillati</taxon>
        <taxon>Bacillota</taxon>
        <taxon>Bacilli</taxon>
        <taxon>Bacillales</taxon>
        <taxon>Anoxybacillaceae</taxon>
        <taxon>Geobacillus</taxon>
    </lineage>
</organism>
<feature type="region of interest" description="Disordered" evidence="1">
    <location>
        <begin position="1"/>
        <end position="94"/>
    </location>
</feature>
<dbReference type="Proteomes" id="UP000029267">
    <property type="component" value="Unassembled WGS sequence"/>
</dbReference>
<sequence>MSHDNKEDEQSAFGNGRLVLPDDGGDDGHDGDDRNERQRRDACFDLLLEQRLGDEAQNDRNEHDFDDRPKQSRGRYGQPFPGEKQNERRRQNRR</sequence>
<evidence type="ECO:0000256" key="1">
    <source>
        <dbReference type="SAM" id="MobiDB-lite"/>
    </source>
</evidence>
<dbReference type="EMBL" id="JPYA02000003">
    <property type="protein sequence ID" value="MEB3751706.1"/>
    <property type="molecule type" value="Genomic_DNA"/>
</dbReference>
<gene>
    <name evidence="2" type="ORF">EP10_002561</name>
</gene>
<reference evidence="2 3" key="1">
    <citation type="journal article" date="2014" name="Genome Announc.">
        <title>Draft Genome Sequence of Geobacillus icigianus Strain G1w1T Isolated from Hot Springs in the Valley of Geysers, Kamchatka (Russian Federation).</title>
        <authorList>
            <person name="Bryanskaya A.V."/>
            <person name="Rozanov A.S."/>
            <person name="Logacheva M.D."/>
            <person name="Kotenko A.V."/>
            <person name="Peltek S.E."/>
        </authorList>
    </citation>
    <scope>NUCLEOTIDE SEQUENCE [LARGE SCALE GENOMIC DNA]</scope>
    <source>
        <strain evidence="2 3">G1w1</strain>
    </source>
</reference>
<proteinExistence type="predicted"/>
<accession>A0ABU6BIH3</accession>
<protein>
    <submittedName>
        <fullName evidence="2">Uncharacterized protein</fullName>
    </submittedName>
</protein>
<feature type="compositionally biased region" description="Basic and acidic residues" evidence="1">
    <location>
        <begin position="26"/>
        <end position="43"/>
    </location>
</feature>